<dbReference type="Proteomes" id="UP001369082">
    <property type="component" value="Unassembled WGS sequence"/>
</dbReference>
<evidence type="ECO:0000256" key="4">
    <source>
        <dbReference type="ARBA" id="ARBA00023004"/>
    </source>
</evidence>
<dbReference type="NCBIfam" id="TIGR03978">
    <property type="entry name" value="rSAM_paired_1"/>
    <property type="match status" value="1"/>
</dbReference>
<keyword evidence="5" id="KW-0411">Iron-sulfur</keyword>
<dbReference type="Gene3D" id="3.20.20.70">
    <property type="entry name" value="Aldolase class I"/>
    <property type="match status" value="1"/>
</dbReference>
<reference evidence="8 9" key="1">
    <citation type="submission" date="2024-02" db="EMBL/GenBank/DDBJ databases">
        <title>Bacteria isolated from the canopy kelp, Nereocystis luetkeana.</title>
        <authorList>
            <person name="Pfister C.A."/>
            <person name="Younker I.T."/>
            <person name="Light S.H."/>
        </authorList>
    </citation>
    <scope>NUCLEOTIDE SEQUENCE [LARGE SCALE GENOMIC DNA]</scope>
    <source>
        <strain evidence="8 9">TI.1.05</strain>
    </source>
</reference>
<keyword evidence="9" id="KW-1185">Reference proteome</keyword>
<gene>
    <name evidence="8" type="primary">hxsB</name>
    <name evidence="8" type="ORF">V6256_14025</name>
</gene>
<evidence type="ECO:0000256" key="5">
    <source>
        <dbReference type="ARBA" id="ARBA00023014"/>
    </source>
</evidence>
<dbReference type="Pfam" id="PF04055">
    <property type="entry name" value="Radical_SAM"/>
    <property type="match status" value="1"/>
</dbReference>
<dbReference type="SMART" id="SM00729">
    <property type="entry name" value="Elp3"/>
    <property type="match status" value="1"/>
</dbReference>
<evidence type="ECO:0000259" key="7">
    <source>
        <dbReference type="PROSITE" id="PS51918"/>
    </source>
</evidence>
<accession>A0ABU9GTT1</accession>
<dbReference type="SFLD" id="SFLDG01386">
    <property type="entry name" value="main_SPASM_domain-containing"/>
    <property type="match status" value="1"/>
</dbReference>
<evidence type="ECO:0000313" key="8">
    <source>
        <dbReference type="EMBL" id="MEL0630723.1"/>
    </source>
</evidence>
<evidence type="ECO:0000256" key="3">
    <source>
        <dbReference type="ARBA" id="ARBA00022723"/>
    </source>
</evidence>
<dbReference type="EMBL" id="JBAKAZ010000081">
    <property type="protein sequence ID" value="MEL0630723.1"/>
    <property type="molecule type" value="Genomic_DNA"/>
</dbReference>
<feature type="domain" description="Radical SAM core" evidence="7">
    <location>
        <begin position="95"/>
        <end position="325"/>
    </location>
</feature>
<comment type="cofactor">
    <cofactor evidence="1">
        <name>[4Fe-4S] cluster</name>
        <dbReference type="ChEBI" id="CHEBI:49883"/>
    </cofactor>
</comment>
<dbReference type="PROSITE" id="PS51918">
    <property type="entry name" value="RADICAL_SAM"/>
    <property type="match status" value="1"/>
</dbReference>
<dbReference type="InterPro" id="IPR007197">
    <property type="entry name" value="rSAM"/>
</dbReference>
<dbReference type="SFLD" id="SFLDS00029">
    <property type="entry name" value="Radical_SAM"/>
    <property type="match status" value="1"/>
</dbReference>
<dbReference type="InterPro" id="IPR023867">
    <property type="entry name" value="Sulphatase_maturase_rSAM"/>
</dbReference>
<evidence type="ECO:0000256" key="6">
    <source>
        <dbReference type="ARBA" id="ARBA00023601"/>
    </source>
</evidence>
<comment type="similarity">
    <text evidence="6">Belongs to the radical SAM superfamily. Anaerobic sulfatase-maturating enzyme family.</text>
</comment>
<proteinExistence type="inferred from homology"/>
<keyword evidence="3" id="KW-0479">Metal-binding</keyword>
<sequence length="486" mass="55587">MSKFQSAESYSNDKYKLLPIRFSEAYDNKYIVTNMVGEYEILDFDIINRLVNNDVIHDKNLLGRLYSKHFIYDGTDHTALKLLGLKYRSKISRLKEFTSLHMVVVSLRCDYTCSYCQVSRQGLKADFDKYDMSIKTADKVIDLIFSSPSKGIKVEFQGGESLLNFKIIKYITEICHLRGIQENRNVQFVIATNLSMLDDEIINFIKKYNIYVSTSLDGPRSLHDRNRPKPENDGYDLTIKGIKNIQENVSLSQVTALMTTTGRSLDYGIEIVDEYIKNDLSAIFLRPLSPYGFAITKKQINQYDTDRWLEFFKNTLDYIININKNGYNLMEQYSSLILTKILSPKDLGYVDLQSPSGAMIGGIIYDYDGSVYASDEARMQAAMGNFKFKLGHVDENSYEEMIGGEFILDAIDKSMSVSVPSCTSCAFLPYCGSDPVYHFATQNNVVGNKQISGYCKKNMGVFKHLINLLENSDEETKRILQSWVRY</sequence>
<keyword evidence="2" id="KW-0949">S-adenosyl-L-methionine</keyword>
<dbReference type="SFLD" id="SFLDG01067">
    <property type="entry name" value="SPASM/twitch_domain_containing"/>
    <property type="match status" value="1"/>
</dbReference>
<evidence type="ECO:0000256" key="1">
    <source>
        <dbReference type="ARBA" id="ARBA00001966"/>
    </source>
</evidence>
<dbReference type="InterPro" id="IPR006638">
    <property type="entry name" value="Elp3/MiaA/NifB-like_rSAM"/>
</dbReference>
<dbReference type="InterPro" id="IPR013785">
    <property type="entry name" value="Aldolase_TIM"/>
</dbReference>
<dbReference type="InterPro" id="IPR024023">
    <property type="entry name" value="rSAM_paired_HxsB"/>
</dbReference>
<dbReference type="CDD" id="cd01335">
    <property type="entry name" value="Radical_SAM"/>
    <property type="match status" value="1"/>
</dbReference>
<keyword evidence="4" id="KW-0408">Iron</keyword>
<dbReference type="PANTHER" id="PTHR43273">
    <property type="entry name" value="ANAEROBIC SULFATASE-MATURATING ENZYME HOMOLOG ASLB-RELATED"/>
    <property type="match status" value="1"/>
</dbReference>
<evidence type="ECO:0000256" key="2">
    <source>
        <dbReference type="ARBA" id="ARBA00022691"/>
    </source>
</evidence>
<dbReference type="SFLD" id="SFLDG01384">
    <property type="entry name" value="thioether_bond_formation_requi"/>
    <property type="match status" value="1"/>
</dbReference>
<dbReference type="PANTHER" id="PTHR43273:SF3">
    <property type="entry name" value="ANAEROBIC SULFATASE-MATURATING ENZYME HOMOLOG ASLB-RELATED"/>
    <property type="match status" value="1"/>
</dbReference>
<comment type="caution">
    <text evidence="8">The sequence shown here is derived from an EMBL/GenBank/DDBJ whole genome shotgun (WGS) entry which is preliminary data.</text>
</comment>
<dbReference type="SUPFAM" id="SSF102114">
    <property type="entry name" value="Radical SAM enzymes"/>
    <property type="match status" value="1"/>
</dbReference>
<name>A0ABU9GTT1_9GAMM</name>
<dbReference type="InterPro" id="IPR058240">
    <property type="entry name" value="rSAM_sf"/>
</dbReference>
<dbReference type="RefSeq" id="WP_341598850.1">
    <property type="nucleotide sequence ID" value="NZ_JBAKAZ010000081.1"/>
</dbReference>
<organism evidence="8 9">
    <name type="scientific">Psychromonas aquatilis</name>
    <dbReference type="NCBI Taxonomy" id="2005072"/>
    <lineage>
        <taxon>Bacteria</taxon>
        <taxon>Pseudomonadati</taxon>
        <taxon>Pseudomonadota</taxon>
        <taxon>Gammaproteobacteria</taxon>
        <taxon>Alteromonadales</taxon>
        <taxon>Psychromonadaceae</taxon>
        <taxon>Psychromonas</taxon>
    </lineage>
</organism>
<evidence type="ECO:0000313" key="9">
    <source>
        <dbReference type="Proteomes" id="UP001369082"/>
    </source>
</evidence>
<protein>
    <submittedName>
        <fullName evidence="8">His-Xaa-Ser system radical SAM maturase HxsB</fullName>
    </submittedName>
</protein>